<dbReference type="EMBL" id="BMIF01000030">
    <property type="protein sequence ID" value="GGA82695.1"/>
    <property type="molecule type" value="Genomic_DNA"/>
</dbReference>
<evidence type="ECO:0000313" key="2">
    <source>
        <dbReference type="Proteomes" id="UP000636264"/>
    </source>
</evidence>
<proteinExistence type="predicted"/>
<dbReference type="Proteomes" id="UP000636264">
    <property type="component" value="Unassembled WGS sequence"/>
</dbReference>
<evidence type="ECO:0000313" key="1">
    <source>
        <dbReference type="EMBL" id="GGA82695.1"/>
    </source>
</evidence>
<name>A0A916S601_9HYPH</name>
<accession>A0A916S601</accession>
<dbReference type="AlphaFoldDB" id="A0A916S601"/>
<protein>
    <submittedName>
        <fullName evidence="1">Uncharacterized protein</fullName>
    </submittedName>
</protein>
<reference evidence="1" key="2">
    <citation type="submission" date="2020-09" db="EMBL/GenBank/DDBJ databases">
        <authorList>
            <person name="Sun Q."/>
            <person name="Zhou Y."/>
        </authorList>
    </citation>
    <scope>NUCLEOTIDE SEQUENCE</scope>
    <source>
        <strain evidence="1">CGMCC 1.15320</strain>
    </source>
</reference>
<gene>
    <name evidence="1" type="ORF">GCM10011385_41170</name>
</gene>
<comment type="caution">
    <text evidence="1">The sequence shown here is derived from an EMBL/GenBank/DDBJ whole genome shotgun (WGS) entry which is preliminary data.</text>
</comment>
<organism evidence="1 2">
    <name type="scientific">Nitratireductor aestuarii</name>
    <dbReference type="NCBI Taxonomy" id="1735103"/>
    <lineage>
        <taxon>Bacteria</taxon>
        <taxon>Pseudomonadati</taxon>
        <taxon>Pseudomonadota</taxon>
        <taxon>Alphaproteobacteria</taxon>
        <taxon>Hyphomicrobiales</taxon>
        <taxon>Phyllobacteriaceae</taxon>
        <taxon>Nitratireductor</taxon>
    </lineage>
</organism>
<keyword evidence="2" id="KW-1185">Reference proteome</keyword>
<reference evidence="1" key="1">
    <citation type="journal article" date="2014" name="Int. J. Syst. Evol. Microbiol.">
        <title>Complete genome sequence of Corynebacterium casei LMG S-19264T (=DSM 44701T), isolated from a smear-ripened cheese.</title>
        <authorList>
            <consortium name="US DOE Joint Genome Institute (JGI-PGF)"/>
            <person name="Walter F."/>
            <person name="Albersmeier A."/>
            <person name="Kalinowski J."/>
            <person name="Ruckert C."/>
        </authorList>
    </citation>
    <scope>NUCLEOTIDE SEQUENCE</scope>
    <source>
        <strain evidence="1">CGMCC 1.15320</strain>
    </source>
</reference>
<sequence length="85" mass="9637">MSRRDRFIVSEERYVKALLTYTKLLKFADGWRSGQRLKVLSFLYQRLDPAIQSPDQTPRALVKIVGEISNGGLSVDPLFKGGPQL</sequence>